<proteinExistence type="predicted"/>
<sequence length="323" mass="35928">MVLATVLASFIIFFANALESSQEIPEVTVIDAMELGGKSPLRCTDSSRMQLFANATACADKRDTESCRLIFPKAFTKSPATRDPKCDNPKMKDLADECMKSCAICCEDPDYACENDKSGVVNCEQSVDKCGDEKFVSMMIKYCPATCGVCGAHKCQDQISSCSEMKSLCNNDELTVFMQHQCAKTCGKSVFMQHQCAKTCGKCVNKVDEDDESEEVDDEENEHGYKGASITEDCVDLMKNCSKNKRFCSHKLYTAMMEKNCAKTCGFCTPGHKVKSKAKKTKSKECKDSHEFCTNWAKNGFCDSERYTESYKRENCAKSCDLC</sequence>
<feature type="domain" description="ShKT" evidence="3">
    <location>
        <begin position="286"/>
        <end position="323"/>
    </location>
</feature>
<keyword evidence="2" id="KW-0732">Signal</keyword>
<feature type="disulfide bond" evidence="1">
    <location>
        <begin position="234"/>
        <end position="268"/>
    </location>
</feature>
<dbReference type="Proteomes" id="UP000887540">
    <property type="component" value="Unplaced"/>
</dbReference>
<evidence type="ECO:0000313" key="4">
    <source>
        <dbReference type="Proteomes" id="UP000887540"/>
    </source>
</evidence>
<dbReference type="AlphaFoldDB" id="A0A914C0L1"/>
<dbReference type="PANTHER" id="PTHR21724">
    <property type="entry name" value="SHKT DOMAIN-CONTAINING PROTEIN"/>
    <property type="match status" value="1"/>
</dbReference>
<dbReference type="WBParaSite" id="ACRNAN_Path_1446.g5668.t1">
    <property type="protein sequence ID" value="ACRNAN_Path_1446.g5668.t1"/>
    <property type="gene ID" value="ACRNAN_Path_1446.g5668"/>
</dbReference>
<evidence type="ECO:0000256" key="1">
    <source>
        <dbReference type="PROSITE-ProRule" id="PRU01005"/>
    </source>
</evidence>
<keyword evidence="1" id="KW-1015">Disulfide bond</keyword>
<protein>
    <submittedName>
        <fullName evidence="5">ShKT domain-containing protein</fullName>
    </submittedName>
</protein>
<comment type="caution">
    <text evidence="1">Lacks conserved residue(s) required for the propagation of feature annotation.</text>
</comment>
<dbReference type="PANTHER" id="PTHR21724:SF109">
    <property type="entry name" value="SHKT DOMAIN-CONTAINING PROTEIN"/>
    <property type="match status" value="1"/>
</dbReference>
<evidence type="ECO:0000259" key="3">
    <source>
        <dbReference type="PROSITE" id="PS51670"/>
    </source>
</evidence>
<dbReference type="Gene3D" id="1.10.10.1870">
    <property type="entry name" value="ShTK domain-like"/>
    <property type="match status" value="2"/>
</dbReference>
<dbReference type="SMART" id="SM00254">
    <property type="entry name" value="ShKT"/>
    <property type="match status" value="5"/>
</dbReference>
<dbReference type="InterPro" id="IPR003582">
    <property type="entry name" value="ShKT_dom"/>
</dbReference>
<evidence type="ECO:0000313" key="5">
    <source>
        <dbReference type="WBParaSite" id="ACRNAN_Path_1446.g5668.t1"/>
    </source>
</evidence>
<feature type="chain" id="PRO_5037571276" evidence="2">
    <location>
        <begin position="18"/>
        <end position="323"/>
    </location>
</feature>
<feature type="domain" description="ShKT" evidence="3">
    <location>
        <begin position="113"/>
        <end position="150"/>
    </location>
</feature>
<evidence type="ECO:0000256" key="2">
    <source>
        <dbReference type="SAM" id="SignalP"/>
    </source>
</evidence>
<dbReference type="PROSITE" id="PS51670">
    <property type="entry name" value="SHKT"/>
    <property type="match status" value="4"/>
</dbReference>
<keyword evidence="4" id="KW-1185">Reference proteome</keyword>
<organism evidence="4 5">
    <name type="scientific">Acrobeloides nanus</name>
    <dbReference type="NCBI Taxonomy" id="290746"/>
    <lineage>
        <taxon>Eukaryota</taxon>
        <taxon>Metazoa</taxon>
        <taxon>Ecdysozoa</taxon>
        <taxon>Nematoda</taxon>
        <taxon>Chromadorea</taxon>
        <taxon>Rhabditida</taxon>
        <taxon>Tylenchina</taxon>
        <taxon>Cephalobomorpha</taxon>
        <taxon>Cephaloboidea</taxon>
        <taxon>Cephalobidae</taxon>
        <taxon>Acrobeloides</taxon>
    </lineage>
</organism>
<accession>A0A914C0L1</accession>
<reference evidence="5" key="1">
    <citation type="submission" date="2022-11" db="UniProtKB">
        <authorList>
            <consortium name="WormBaseParasite"/>
        </authorList>
    </citation>
    <scope>IDENTIFICATION</scope>
</reference>
<feature type="domain" description="ShKT" evidence="3">
    <location>
        <begin position="234"/>
        <end position="268"/>
    </location>
</feature>
<feature type="domain" description="ShKT" evidence="3">
    <location>
        <begin position="155"/>
        <end position="196"/>
    </location>
</feature>
<dbReference type="Gene3D" id="1.10.10.1940">
    <property type="match status" value="2"/>
</dbReference>
<dbReference type="Pfam" id="PF01549">
    <property type="entry name" value="ShK"/>
    <property type="match status" value="5"/>
</dbReference>
<feature type="signal peptide" evidence="2">
    <location>
        <begin position="1"/>
        <end position="17"/>
    </location>
</feature>
<name>A0A914C0L1_9BILA</name>